<proteinExistence type="predicted"/>
<organism evidence="1 2">
    <name type="scientific">Teladorsagia circumcincta</name>
    <name type="common">Brown stomach worm</name>
    <name type="synonym">Ostertagia circumcincta</name>
    <dbReference type="NCBI Taxonomy" id="45464"/>
    <lineage>
        <taxon>Eukaryota</taxon>
        <taxon>Metazoa</taxon>
        <taxon>Ecdysozoa</taxon>
        <taxon>Nematoda</taxon>
        <taxon>Chromadorea</taxon>
        <taxon>Rhabditida</taxon>
        <taxon>Rhabditina</taxon>
        <taxon>Rhabditomorpha</taxon>
        <taxon>Strongyloidea</taxon>
        <taxon>Trichostrongylidae</taxon>
        <taxon>Teladorsagia</taxon>
    </lineage>
</organism>
<dbReference type="AlphaFoldDB" id="A0A2G9V3K3"/>
<dbReference type="EMBL" id="KZ345011">
    <property type="protein sequence ID" value="PIO77084.1"/>
    <property type="molecule type" value="Genomic_DNA"/>
</dbReference>
<dbReference type="Proteomes" id="UP000230423">
    <property type="component" value="Unassembled WGS sequence"/>
</dbReference>
<evidence type="ECO:0000313" key="1">
    <source>
        <dbReference type="EMBL" id="PIO77084.1"/>
    </source>
</evidence>
<keyword evidence="2" id="KW-1185">Reference proteome</keyword>
<protein>
    <submittedName>
        <fullName evidence="1">Uncharacterized protein</fullName>
    </submittedName>
</protein>
<accession>A0A2G9V3K3</accession>
<reference evidence="1 2" key="1">
    <citation type="submission" date="2015-09" db="EMBL/GenBank/DDBJ databases">
        <title>Draft genome of the parasitic nematode Teladorsagia circumcincta isolate WARC Sus (inbred).</title>
        <authorList>
            <person name="Mitreva M."/>
        </authorList>
    </citation>
    <scope>NUCLEOTIDE SEQUENCE [LARGE SCALE GENOMIC DNA]</scope>
    <source>
        <strain evidence="1 2">S</strain>
    </source>
</reference>
<evidence type="ECO:0000313" key="2">
    <source>
        <dbReference type="Proteomes" id="UP000230423"/>
    </source>
</evidence>
<gene>
    <name evidence="1" type="ORF">TELCIR_00796</name>
</gene>
<sequence>MGISMSWCRATYWIQRCSDSIDDSSSGGICRINRGPCLHDVLI</sequence>
<name>A0A2G9V3K3_TELCI</name>